<dbReference type="AlphaFoldDB" id="A0A182FNV5"/>
<dbReference type="EnsemblMetazoa" id="AALB008218-RA">
    <property type="protein sequence ID" value="AALB008218-PA"/>
    <property type="gene ID" value="AALB008218"/>
</dbReference>
<evidence type="ECO:0000313" key="1">
    <source>
        <dbReference type="EnsemblMetazoa" id="AALB008218-PA"/>
    </source>
</evidence>
<dbReference type="VEuPathDB" id="VectorBase:AALB008218"/>
<proteinExistence type="predicted"/>
<protein>
    <submittedName>
        <fullName evidence="1">Uncharacterized protein</fullName>
    </submittedName>
</protein>
<evidence type="ECO:0000313" key="2">
    <source>
        <dbReference type="Proteomes" id="UP000069272"/>
    </source>
</evidence>
<reference evidence="1 2" key="1">
    <citation type="journal article" date="2017" name="G3 (Bethesda)">
        <title>The Physical Genome Mapping of Anopheles albimanus Corrected Scaffold Misassemblies and Identified Interarm Rearrangements in Genus Anopheles.</title>
        <authorList>
            <person name="Artemov G.N."/>
            <person name="Peery A.N."/>
            <person name="Jiang X."/>
            <person name="Tu Z."/>
            <person name="Stegniy V.N."/>
            <person name="Sharakhova M.V."/>
            <person name="Sharakhov I.V."/>
        </authorList>
    </citation>
    <scope>NUCLEOTIDE SEQUENCE [LARGE SCALE GENOMIC DNA]</scope>
    <source>
        <strain evidence="1 2">ALBI9_A</strain>
    </source>
</reference>
<keyword evidence="2" id="KW-1185">Reference proteome</keyword>
<organism evidence="1 2">
    <name type="scientific">Anopheles albimanus</name>
    <name type="common">New world malaria mosquito</name>
    <dbReference type="NCBI Taxonomy" id="7167"/>
    <lineage>
        <taxon>Eukaryota</taxon>
        <taxon>Metazoa</taxon>
        <taxon>Ecdysozoa</taxon>
        <taxon>Arthropoda</taxon>
        <taxon>Hexapoda</taxon>
        <taxon>Insecta</taxon>
        <taxon>Pterygota</taxon>
        <taxon>Neoptera</taxon>
        <taxon>Endopterygota</taxon>
        <taxon>Diptera</taxon>
        <taxon>Nematocera</taxon>
        <taxon>Culicoidea</taxon>
        <taxon>Culicidae</taxon>
        <taxon>Anophelinae</taxon>
        <taxon>Anopheles</taxon>
    </lineage>
</organism>
<reference evidence="1" key="2">
    <citation type="submission" date="2022-08" db="UniProtKB">
        <authorList>
            <consortium name="EnsemblMetazoa"/>
        </authorList>
    </citation>
    <scope>IDENTIFICATION</scope>
    <source>
        <strain evidence="1">STECLA/ALBI9_A</strain>
    </source>
</reference>
<name>A0A182FNV5_ANOAL</name>
<dbReference type="Proteomes" id="UP000069272">
    <property type="component" value="Chromosome 2R"/>
</dbReference>
<sequence>MVQQDRALLDRWPTSDSDRFGAVVSVAGDIGTPHRMYRCQRQMDLTGQSVHCSVRIPSSIRYLYRDRARLETFCKSSFHRPFPSVAKTFVRER</sequence>
<accession>A0A182FNV5</accession>